<accession>A8N2I1</accession>
<keyword evidence="1" id="KW-1133">Transmembrane helix</keyword>
<evidence type="ECO:0000256" key="1">
    <source>
        <dbReference type="SAM" id="Phobius"/>
    </source>
</evidence>
<dbReference type="EMBL" id="AACS02000001">
    <property type="protein sequence ID" value="EAU92636.1"/>
    <property type="molecule type" value="Genomic_DNA"/>
</dbReference>
<dbReference type="GeneID" id="6005427"/>
<name>A8N2I1_COPC7</name>
<sequence>MSLDTRGKIAAAQLAFYAPIAGISSYLVVRYALRRDAGWLFLSLFSMARMAGGALVLAGQLQPNFDALTAAYVLEPSALSLLLLSTLGFLGMAGQHTYSEIPRVTVIFRSFGGITLIGLGLAIAGGILGSPVSPDDADIGTTLRRVSSCVYAGVWVLLVLAFFGTFSYRWHLRSYRRNLLWGIGIGMPFLGTRIAYGIMAAWSSSNLYGTVVPVNRTLSKMNPVTGDWVMYLVLGLVMEFAAAAMYLFASTVMARRYY</sequence>
<evidence type="ECO:0000313" key="4">
    <source>
        <dbReference type="Proteomes" id="UP000001861"/>
    </source>
</evidence>
<dbReference type="eggNOG" id="ENOG502SCPV">
    <property type="taxonomic scope" value="Eukaryota"/>
</dbReference>
<dbReference type="InterPro" id="IPR056119">
    <property type="entry name" value="DUF7702"/>
</dbReference>
<evidence type="ECO:0000259" key="2">
    <source>
        <dbReference type="Pfam" id="PF24800"/>
    </source>
</evidence>
<keyword evidence="1" id="KW-0812">Transmembrane</keyword>
<protein>
    <recommendedName>
        <fullName evidence="2">DUF7702 domain-containing protein</fullName>
    </recommendedName>
</protein>
<dbReference type="Pfam" id="PF24800">
    <property type="entry name" value="DUF7702"/>
    <property type="match status" value="1"/>
</dbReference>
<dbReference type="VEuPathDB" id="FungiDB:CC1G_01681"/>
<keyword evidence="4" id="KW-1185">Reference proteome</keyword>
<dbReference type="Proteomes" id="UP000001861">
    <property type="component" value="Unassembled WGS sequence"/>
</dbReference>
<feature type="transmembrane region" description="Helical" evidence="1">
    <location>
        <begin position="70"/>
        <end position="94"/>
    </location>
</feature>
<dbReference type="AlphaFoldDB" id="A8N2I1"/>
<keyword evidence="1" id="KW-0472">Membrane</keyword>
<feature type="transmembrane region" description="Helical" evidence="1">
    <location>
        <begin position="106"/>
        <end position="130"/>
    </location>
</feature>
<dbReference type="PANTHER" id="PTHR42109:SF2">
    <property type="entry name" value="INTEGRAL MEMBRANE PROTEIN"/>
    <property type="match status" value="1"/>
</dbReference>
<dbReference type="KEGG" id="cci:CC1G_01681"/>
<proteinExistence type="predicted"/>
<reference evidence="3 4" key="1">
    <citation type="journal article" date="2010" name="Proc. Natl. Acad. Sci. U.S.A.">
        <title>Insights into evolution of multicellular fungi from the assembled chromosomes of the mushroom Coprinopsis cinerea (Coprinus cinereus).</title>
        <authorList>
            <person name="Stajich J.E."/>
            <person name="Wilke S.K."/>
            <person name="Ahren D."/>
            <person name="Au C.H."/>
            <person name="Birren B.W."/>
            <person name="Borodovsky M."/>
            <person name="Burns C."/>
            <person name="Canback B."/>
            <person name="Casselton L.A."/>
            <person name="Cheng C.K."/>
            <person name="Deng J."/>
            <person name="Dietrich F.S."/>
            <person name="Fargo D.C."/>
            <person name="Farman M.L."/>
            <person name="Gathman A.C."/>
            <person name="Goldberg J."/>
            <person name="Guigo R."/>
            <person name="Hoegger P.J."/>
            <person name="Hooker J.B."/>
            <person name="Huggins A."/>
            <person name="James T.Y."/>
            <person name="Kamada T."/>
            <person name="Kilaru S."/>
            <person name="Kodira C."/>
            <person name="Kues U."/>
            <person name="Kupfer D."/>
            <person name="Kwan H.S."/>
            <person name="Lomsadze A."/>
            <person name="Li W."/>
            <person name="Lilly W.W."/>
            <person name="Ma L.J."/>
            <person name="Mackey A.J."/>
            <person name="Manning G."/>
            <person name="Martin F."/>
            <person name="Muraguchi H."/>
            <person name="Natvig D.O."/>
            <person name="Palmerini H."/>
            <person name="Ramesh M.A."/>
            <person name="Rehmeyer C.J."/>
            <person name="Roe B.A."/>
            <person name="Shenoy N."/>
            <person name="Stanke M."/>
            <person name="Ter-Hovhannisyan V."/>
            <person name="Tunlid A."/>
            <person name="Velagapudi R."/>
            <person name="Vision T.J."/>
            <person name="Zeng Q."/>
            <person name="Zolan M.E."/>
            <person name="Pukkila P.J."/>
        </authorList>
    </citation>
    <scope>NUCLEOTIDE SEQUENCE [LARGE SCALE GENOMIC DNA]</scope>
    <source>
        <strain evidence="4">Okayama-7 / 130 / ATCC MYA-4618 / FGSC 9003</strain>
    </source>
</reference>
<dbReference type="PANTHER" id="PTHR42109">
    <property type="entry name" value="UNPLACED GENOMIC SCAFFOLD UM_SCAF_CONTIG_1.265, WHOLE GENOME SHOTGUN SEQUENCE"/>
    <property type="match status" value="1"/>
</dbReference>
<dbReference type="RefSeq" id="XP_001829001.1">
    <property type="nucleotide sequence ID" value="XM_001828949.2"/>
</dbReference>
<dbReference type="InParanoid" id="A8N2I1"/>
<feature type="transmembrane region" description="Helical" evidence="1">
    <location>
        <begin position="228"/>
        <end position="249"/>
    </location>
</feature>
<feature type="transmembrane region" description="Helical" evidence="1">
    <location>
        <begin position="180"/>
        <end position="202"/>
    </location>
</feature>
<comment type="caution">
    <text evidence="3">The sequence shown here is derived from an EMBL/GenBank/DDBJ whole genome shotgun (WGS) entry which is preliminary data.</text>
</comment>
<organism evidence="3 4">
    <name type="scientific">Coprinopsis cinerea (strain Okayama-7 / 130 / ATCC MYA-4618 / FGSC 9003)</name>
    <name type="common">Inky cap fungus</name>
    <name type="synonym">Hormographiella aspergillata</name>
    <dbReference type="NCBI Taxonomy" id="240176"/>
    <lineage>
        <taxon>Eukaryota</taxon>
        <taxon>Fungi</taxon>
        <taxon>Dikarya</taxon>
        <taxon>Basidiomycota</taxon>
        <taxon>Agaricomycotina</taxon>
        <taxon>Agaricomycetes</taxon>
        <taxon>Agaricomycetidae</taxon>
        <taxon>Agaricales</taxon>
        <taxon>Agaricineae</taxon>
        <taxon>Psathyrellaceae</taxon>
        <taxon>Coprinopsis</taxon>
    </lineage>
</organism>
<gene>
    <name evidence="3" type="ORF">CC1G_01681</name>
</gene>
<feature type="transmembrane region" description="Helical" evidence="1">
    <location>
        <begin position="39"/>
        <end position="58"/>
    </location>
</feature>
<dbReference type="OrthoDB" id="2560628at2759"/>
<feature type="domain" description="DUF7702" evidence="2">
    <location>
        <begin position="3"/>
        <end position="250"/>
    </location>
</feature>
<dbReference type="OMA" id="WTYRWHL"/>
<evidence type="ECO:0000313" key="3">
    <source>
        <dbReference type="EMBL" id="EAU92636.1"/>
    </source>
</evidence>
<feature type="transmembrane region" description="Helical" evidence="1">
    <location>
        <begin position="12"/>
        <end position="32"/>
    </location>
</feature>
<feature type="transmembrane region" description="Helical" evidence="1">
    <location>
        <begin position="150"/>
        <end position="168"/>
    </location>
</feature>